<dbReference type="OrthoDB" id="9990623at2"/>
<keyword evidence="1" id="KW-1133">Transmembrane helix</keyword>
<dbReference type="Proteomes" id="UP000256379">
    <property type="component" value="Unassembled WGS sequence"/>
</dbReference>
<organism evidence="2 3">
    <name type="scientific">Helicobacter didelphidarum</name>
    <dbReference type="NCBI Taxonomy" id="2040648"/>
    <lineage>
        <taxon>Bacteria</taxon>
        <taxon>Pseudomonadati</taxon>
        <taxon>Campylobacterota</taxon>
        <taxon>Epsilonproteobacteria</taxon>
        <taxon>Campylobacterales</taxon>
        <taxon>Helicobacteraceae</taxon>
        <taxon>Helicobacter</taxon>
    </lineage>
</organism>
<dbReference type="EMBL" id="NXLQ01000123">
    <property type="protein sequence ID" value="RDU59598.1"/>
    <property type="molecule type" value="Genomic_DNA"/>
</dbReference>
<reference evidence="2 3" key="1">
    <citation type="submission" date="2018-04" db="EMBL/GenBank/DDBJ databases">
        <title>Novel Campyloabacter and Helicobacter Species and Strains.</title>
        <authorList>
            <person name="Mannion A.J."/>
            <person name="Shen Z."/>
            <person name="Fox J.G."/>
        </authorList>
    </citation>
    <scope>NUCLEOTIDE SEQUENCE [LARGE SCALE GENOMIC DNA]</scope>
    <source>
        <strain evidence="2 3">MIT 17-337</strain>
    </source>
</reference>
<accession>A0A3D8I3B1</accession>
<evidence type="ECO:0000256" key="1">
    <source>
        <dbReference type="SAM" id="Phobius"/>
    </source>
</evidence>
<keyword evidence="1" id="KW-0472">Membrane</keyword>
<gene>
    <name evidence="2" type="ORF">CQA53_11340</name>
</gene>
<sequence length="111" mass="12813">MNKIQQIKQYLFAKKPKSKKQLFIQCAIGLLLGISIGLYQNYPQLKKNCKESLKTIQDDINRQAAFRLFPICGFSSFTGDYCAGKEQVKQEIEQNRDITLGERLCSYLIEK</sequence>
<keyword evidence="1" id="KW-0812">Transmembrane</keyword>
<comment type="caution">
    <text evidence="2">The sequence shown here is derived from an EMBL/GenBank/DDBJ whole genome shotgun (WGS) entry which is preliminary data.</text>
</comment>
<proteinExistence type="predicted"/>
<feature type="transmembrane region" description="Helical" evidence="1">
    <location>
        <begin position="21"/>
        <end position="39"/>
    </location>
</feature>
<dbReference type="RefSeq" id="WP_115544011.1">
    <property type="nucleotide sequence ID" value="NZ_NXLQ01000123.1"/>
</dbReference>
<evidence type="ECO:0000313" key="3">
    <source>
        <dbReference type="Proteomes" id="UP000256379"/>
    </source>
</evidence>
<name>A0A3D8I3B1_9HELI</name>
<dbReference type="AlphaFoldDB" id="A0A3D8I3B1"/>
<keyword evidence="3" id="KW-1185">Reference proteome</keyword>
<protein>
    <submittedName>
        <fullName evidence="2">Uncharacterized protein</fullName>
    </submittedName>
</protein>
<evidence type="ECO:0000313" key="2">
    <source>
        <dbReference type="EMBL" id="RDU59598.1"/>
    </source>
</evidence>